<protein>
    <recommendedName>
        <fullName evidence="9">GOLD domain-containing protein</fullName>
    </recommendedName>
</protein>
<dbReference type="InParanoid" id="A0A0G4EE43"/>
<feature type="transmembrane region" description="Helical" evidence="8">
    <location>
        <begin position="16"/>
        <end position="38"/>
    </location>
</feature>
<evidence type="ECO:0000313" key="10">
    <source>
        <dbReference type="EMBL" id="CEL93828.1"/>
    </source>
</evidence>
<proteinExistence type="inferred from homology"/>
<evidence type="ECO:0000256" key="4">
    <source>
        <dbReference type="ARBA" id="ARBA00022729"/>
    </source>
</evidence>
<comment type="similarity">
    <text evidence="2 7">Belongs to the EMP24/GP25L family.</text>
</comment>
<dbReference type="VEuPathDB" id="CryptoDB:Vbra_20239"/>
<evidence type="ECO:0000256" key="1">
    <source>
        <dbReference type="ARBA" id="ARBA00004479"/>
    </source>
</evidence>
<accession>A0A0G4EE43</accession>
<keyword evidence="6 8" id="KW-0472">Membrane</keyword>
<dbReference type="AlphaFoldDB" id="A0A0G4EE43"/>
<keyword evidence="3 7" id="KW-0812">Transmembrane</keyword>
<sequence length="221" mass="25128">MERRRLCRGSPRPSCVVYLWSCVLFYCLCLSRAAYFYVSEGAEKCFLENVPANQVITTTYSNPDNPGVSCSIVFKDPRGRQVFSKEVLAAEPKGKVAHLTTQNGEYKVCIKCQSSKWFSTSLLKWTFSIELGDSDINPEEVAKKDHLNTIQMSVKKLVDRAEAVSAENDYEKLQEEEFAYASEVIGSRVMWFSAAQVILTVTCTVLQIYHLTRFFQTQKII</sequence>
<reference evidence="10 11" key="1">
    <citation type="submission" date="2014-11" db="EMBL/GenBank/DDBJ databases">
        <authorList>
            <person name="Zhu J."/>
            <person name="Qi W."/>
            <person name="Song R."/>
        </authorList>
    </citation>
    <scope>NUCLEOTIDE SEQUENCE [LARGE SCALE GENOMIC DNA]</scope>
</reference>
<feature type="domain" description="GOLD" evidence="9">
    <location>
        <begin position="43"/>
        <end position="184"/>
    </location>
</feature>
<evidence type="ECO:0000259" key="9">
    <source>
        <dbReference type="PROSITE" id="PS50866"/>
    </source>
</evidence>
<dbReference type="PANTHER" id="PTHR22811">
    <property type="entry name" value="TRANSMEMBRANE EMP24 DOMAIN-CONTAINING PROTEIN"/>
    <property type="match status" value="1"/>
</dbReference>
<dbReference type="Proteomes" id="UP000041254">
    <property type="component" value="Unassembled WGS sequence"/>
</dbReference>
<dbReference type="InterPro" id="IPR015720">
    <property type="entry name" value="Emp24-like"/>
</dbReference>
<dbReference type="OMA" id="YYICISC"/>
<keyword evidence="5 8" id="KW-1133">Transmembrane helix</keyword>
<dbReference type="GO" id="GO:0016020">
    <property type="term" value="C:membrane"/>
    <property type="evidence" value="ECO:0007669"/>
    <property type="project" value="UniProtKB-SubCell"/>
</dbReference>
<evidence type="ECO:0000256" key="7">
    <source>
        <dbReference type="RuleBase" id="RU003827"/>
    </source>
</evidence>
<dbReference type="FunCoup" id="A0A0G4EE43">
    <property type="interactions" value="168"/>
</dbReference>
<dbReference type="STRING" id="1169540.A0A0G4EE43"/>
<evidence type="ECO:0000256" key="6">
    <source>
        <dbReference type="ARBA" id="ARBA00023136"/>
    </source>
</evidence>
<dbReference type="Pfam" id="PF01105">
    <property type="entry name" value="EMP24_GP25L"/>
    <property type="match status" value="1"/>
</dbReference>
<dbReference type="PROSITE" id="PS50866">
    <property type="entry name" value="GOLD"/>
    <property type="match status" value="1"/>
</dbReference>
<evidence type="ECO:0000256" key="5">
    <source>
        <dbReference type="ARBA" id="ARBA00022989"/>
    </source>
</evidence>
<comment type="subcellular location">
    <subcellularLocation>
        <location evidence="1 7">Membrane</location>
        <topology evidence="1 7">Single-pass type I membrane protein</topology>
    </subcellularLocation>
</comment>
<evidence type="ECO:0000256" key="3">
    <source>
        <dbReference type="ARBA" id="ARBA00022692"/>
    </source>
</evidence>
<dbReference type="SMART" id="SM01190">
    <property type="entry name" value="EMP24_GP25L"/>
    <property type="match status" value="1"/>
</dbReference>
<evidence type="ECO:0000313" key="11">
    <source>
        <dbReference type="Proteomes" id="UP000041254"/>
    </source>
</evidence>
<dbReference type="OrthoDB" id="3427at2759"/>
<organism evidence="10 11">
    <name type="scientific">Vitrella brassicaformis (strain CCMP3155)</name>
    <dbReference type="NCBI Taxonomy" id="1169540"/>
    <lineage>
        <taxon>Eukaryota</taxon>
        <taxon>Sar</taxon>
        <taxon>Alveolata</taxon>
        <taxon>Colpodellida</taxon>
        <taxon>Vitrellaceae</taxon>
        <taxon>Vitrella</taxon>
    </lineage>
</organism>
<feature type="transmembrane region" description="Helical" evidence="8">
    <location>
        <begin position="189"/>
        <end position="209"/>
    </location>
</feature>
<keyword evidence="11" id="KW-1185">Reference proteome</keyword>
<evidence type="ECO:0000256" key="8">
    <source>
        <dbReference type="SAM" id="Phobius"/>
    </source>
</evidence>
<dbReference type="InterPro" id="IPR009038">
    <property type="entry name" value="GOLD_dom"/>
</dbReference>
<evidence type="ECO:0000256" key="2">
    <source>
        <dbReference type="ARBA" id="ARBA00007104"/>
    </source>
</evidence>
<name>A0A0G4EE43_VITBC</name>
<dbReference type="PhylomeDB" id="A0A0G4EE43"/>
<dbReference type="EMBL" id="CDMY01000193">
    <property type="protein sequence ID" value="CEL93828.1"/>
    <property type="molecule type" value="Genomic_DNA"/>
</dbReference>
<gene>
    <name evidence="10" type="ORF">Vbra_20239</name>
</gene>
<keyword evidence="4" id="KW-0732">Signal</keyword>